<dbReference type="GO" id="GO:0005737">
    <property type="term" value="C:cytoplasm"/>
    <property type="evidence" value="ECO:0007669"/>
    <property type="project" value="UniProtKB-SubCell"/>
</dbReference>
<dbReference type="Gene3D" id="3.30.300.30">
    <property type="match status" value="1"/>
</dbReference>
<dbReference type="NCBIfam" id="TIGR01734">
    <property type="entry name" value="D-ala-DACP-lig"/>
    <property type="match status" value="1"/>
</dbReference>
<comment type="subcellular location">
    <subcellularLocation>
        <location evidence="7">Cytoplasm</location>
    </subcellularLocation>
</comment>
<dbReference type="PANTHER" id="PTHR45398">
    <property type="match status" value="1"/>
</dbReference>
<sequence length="504" mass="56704">MNILRQIERWADQTPDQVCYVWRQERLTYGELKQKSDALSCWIDEVFGSDRAPILIHGHMHPNMIVLFLACIKSGHAYIPVDLSVPADRISMILEDSATQLVFSERPMLFPECTQKVVGFDQLNNMIAKYPNQRVSDDRAVNGEDVLYIIYTSGSTGRPKGVQIPHESLESFVSWMNQDFGLENRQTFMNQAPYSFDLSVMSLYPSLTMGGTLWAIDKDMIAQPAELVESLKKSDINIWVSTPSFAEICLMLPSFSQEILPDLHTFLFCGETLPVQVAENLQNHFPNAAIVNTYGPTESTVAVTSIQIKKDMLVNHLALPVGRCKSDCRILILDSDGHSVPEGEKGEIVICGPSVGKGYLNDPEKTNAAFGKVDGQRSYHTKDLGSLRNGLLYYHGRMDRQIKIHGFRMELEEIEHVLSSCSYVKQAAVLPIKKGETYDHLLGVVVAGTHSFEKSYQLSSAIRKEMSRYLPSYMLPRKFVYHASLPMTTNGKVDRKALLKEAVR</sequence>
<dbReference type="PROSITE" id="PS00455">
    <property type="entry name" value="AMP_BINDING"/>
    <property type="match status" value="1"/>
</dbReference>
<name>A0A4Z0GRI0_9BACL</name>
<dbReference type="FunFam" id="3.30.300.30:FF:000012">
    <property type="entry name" value="D-alanine--D-alanyl carrier protein ligase"/>
    <property type="match status" value="1"/>
</dbReference>
<dbReference type="UniPathway" id="UPA00556"/>
<comment type="function">
    <text evidence="5 7">Catalyzes the first step in the D-alanylation of lipoteichoic acid (LTA), the activation of D-alanine and its transfer onto the D-alanyl carrier protein (Dcp) DltC. In an ATP-dependent two-step reaction, forms a high energy D-alanyl-AMP intermediate, followed by transfer of the D-alanyl residue as a thiol ester to the phosphopantheinyl prosthetic group of the Dcp. D-alanylation of LTA plays an important role in modulating the properties of the cell wall in Gram-positive bacteria, influencing the net charge of the cell wall.</text>
</comment>
<feature type="binding site" evidence="7">
    <location>
        <position position="383"/>
    </location>
    <ligand>
        <name>ATP</name>
        <dbReference type="ChEBI" id="CHEBI:30616"/>
    </ligand>
</feature>
<dbReference type="InterPro" id="IPR010072">
    <property type="entry name" value="DltA"/>
</dbReference>
<dbReference type="RefSeq" id="WP_135348056.1">
    <property type="nucleotide sequence ID" value="NZ_SRJD01000005.1"/>
</dbReference>
<evidence type="ECO:0000256" key="6">
    <source>
        <dbReference type="ARBA" id="ARBA00061336"/>
    </source>
</evidence>
<comment type="similarity">
    <text evidence="6 7">Belongs to the ATP-dependent AMP-binding enzyme family. DltA subfamily.</text>
</comment>
<feature type="binding site" evidence="7">
    <location>
        <begin position="152"/>
        <end position="153"/>
    </location>
    <ligand>
        <name>ATP</name>
        <dbReference type="ChEBI" id="CHEBI:30616"/>
    </ligand>
</feature>
<evidence type="ECO:0000313" key="11">
    <source>
        <dbReference type="Proteomes" id="UP000298347"/>
    </source>
</evidence>
<evidence type="ECO:0000259" key="9">
    <source>
        <dbReference type="Pfam" id="PF13193"/>
    </source>
</evidence>
<dbReference type="Pfam" id="PF13193">
    <property type="entry name" value="AMP-binding_C"/>
    <property type="match status" value="1"/>
</dbReference>
<dbReference type="InterPro" id="IPR045851">
    <property type="entry name" value="AMP-bd_C_sf"/>
</dbReference>
<dbReference type="EMBL" id="SRJD01000005">
    <property type="protein sequence ID" value="TGA99036.1"/>
    <property type="molecule type" value="Genomic_DNA"/>
</dbReference>
<dbReference type="InterPro" id="IPR042099">
    <property type="entry name" value="ANL_N_sf"/>
</dbReference>
<evidence type="ECO:0000259" key="8">
    <source>
        <dbReference type="Pfam" id="PF00501"/>
    </source>
</evidence>
<evidence type="ECO:0000256" key="5">
    <source>
        <dbReference type="ARBA" id="ARBA00054605"/>
    </source>
</evidence>
<feature type="binding site" evidence="7">
    <location>
        <position position="301"/>
    </location>
    <ligand>
        <name>D-alanine</name>
        <dbReference type="ChEBI" id="CHEBI:57416"/>
    </ligand>
</feature>
<accession>A0A4Z0GRI0</accession>
<evidence type="ECO:0000256" key="4">
    <source>
        <dbReference type="ARBA" id="ARBA00022840"/>
    </source>
</evidence>
<feature type="binding site" evidence="7">
    <location>
        <position position="492"/>
    </location>
    <ligand>
        <name>D-alanine</name>
        <dbReference type="ChEBI" id="CHEBI:57416"/>
    </ligand>
</feature>
<dbReference type="PANTHER" id="PTHR45398:SF1">
    <property type="entry name" value="ENZYME, PUTATIVE (JCVI)-RELATED"/>
    <property type="match status" value="1"/>
</dbReference>
<organism evidence="10 11">
    <name type="scientific">Sporolactobacillus shoreae</name>
    <dbReference type="NCBI Taxonomy" id="1465501"/>
    <lineage>
        <taxon>Bacteria</taxon>
        <taxon>Bacillati</taxon>
        <taxon>Bacillota</taxon>
        <taxon>Bacilli</taxon>
        <taxon>Bacillales</taxon>
        <taxon>Sporolactobacillaceae</taxon>
        <taxon>Sporolactobacillus</taxon>
    </lineage>
</organism>
<feature type="binding site" evidence="7">
    <location>
        <begin position="394"/>
        <end position="397"/>
    </location>
    <ligand>
        <name>ATP</name>
        <dbReference type="ChEBI" id="CHEBI:30616"/>
    </ligand>
</feature>
<comment type="caution">
    <text evidence="10">The sequence shown here is derived from an EMBL/GenBank/DDBJ whole genome shotgun (WGS) entry which is preliminary data.</text>
</comment>
<feature type="binding site" evidence="7">
    <location>
        <position position="197"/>
    </location>
    <ligand>
        <name>D-alanine</name>
        <dbReference type="ChEBI" id="CHEBI:57416"/>
    </ligand>
</feature>
<evidence type="ECO:0000256" key="2">
    <source>
        <dbReference type="ARBA" id="ARBA00022598"/>
    </source>
</evidence>
<dbReference type="InterPro" id="IPR044507">
    <property type="entry name" value="DltA-like"/>
</dbReference>
<keyword evidence="3 7" id="KW-0547">Nucleotide-binding</keyword>
<comment type="catalytic activity">
    <reaction evidence="7">
        <text>holo-[D-alanyl-carrier protein] + D-alanine + ATP = D-alanyl-[D-alanyl-carrier protein] + AMP + diphosphate</text>
        <dbReference type="Rhea" id="RHEA:55132"/>
        <dbReference type="Rhea" id="RHEA-COMP:14102"/>
        <dbReference type="Rhea" id="RHEA-COMP:14103"/>
        <dbReference type="ChEBI" id="CHEBI:30616"/>
        <dbReference type="ChEBI" id="CHEBI:33019"/>
        <dbReference type="ChEBI" id="CHEBI:57416"/>
        <dbReference type="ChEBI" id="CHEBI:64479"/>
        <dbReference type="ChEBI" id="CHEBI:138620"/>
        <dbReference type="ChEBI" id="CHEBI:456215"/>
        <dbReference type="EC" id="6.2.1.54"/>
    </reaction>
</comment>
<keyword evidence="2 7" id="KW-0436">Ligase</keyword>
<dbReference type="HAMAP" id="MF_00593">
    <property type="entry name" value="DltA"/>
    <property type="match status" value="1"/>
</dbReference>
<gene>
    <name evidence="7 10" type="primary">dltA</name>
    <name evidence="10" type="ORF">E4665_05825</name>
</gene>
<keyword evidence="4 7" id="KW-0067">ATP-binding</keyword>
<dbReference type="GO" id="GO:0005524">
    <property type="term" value="F:ATP binding"/>
    <property type="evidence" value="ECO:0007669"/>
    <property type="project" value="UniProtKB-KW"/>
</dbReference>
<dbReference type="InterPro" id="IPR025110">
    <property type="entry name" value="AMP-bd_C"/>
</dbReference>
<dbReference type="EC" id="6.2.1.54" evidence="7"/>
<comment type="pathway">
    <text evidence="7">Cell wall biogenesis; lipoteichoic acid biosynthesis.</text>
</comment>
<dbReference type="OrthoDB" id="9765680at2"/>
<dbReference type="Gene3D" id="3.40.50.12780">
    <property type="entry name" value="N-terminal domain of ligase-like"/>
    <property type="match status" value="1"/>
</dbReference>
<evidence type="ECO:0000256" key="3">
    <source>
        <dbReference type="ARBA" id="ARBA00022741"/>
    </source>
</evidence>
<dbReference type="NCBIfam" id="NF003417">
    <property type="entry name" value="PRK04813.1"/>
    <property type="match status" value="1"/>
</dbReference>
<dbReference type="PRINTS" id="PR00154">
    <property type="entry name" value="AMPBINDING"/>
</dbReference>
<proteinExistence type="inferred from homology"/>
<dbReference type="NCBIfam" id="TIGR01733">
    <property type="entry name" value="AA-adenyl-dom"/>
    <property type="match status" value="1"/>
</dbReference>
<feature type="domain" description="AMP-dependent synthetase/ligase" evidence="8">
    <location>
        <begin position="8"/>
        <end position="360"/>
    </location>
</feature>
<feature type="domain" description="AMP-binding enzyme C-terminal" evidence="9">
    <location>
        <begin position="413"/>
        <end position="492"/>
    </location>
</feature>
<dbReference type="InterPro" id="IPR000873">
    <property type="entry name" value="AMP-dep_synth/lig_dom"/>
</dbReference>
<dbReference type="InterPro" id="IPR010071">
    <property type="entry name" value="AA_adenyl_dom"/>
</dbReference>
<evidence type="ECO:0000313" key="10">
    <source>
        <dbReference type="EMBL" id="TGA99036.1"/>
    </source>
</evidence>
<feature type="binding site" evidence="7">
    <location>
        <position position="492"/>
    </location>
    <ligand>
        <name>ATP</name>
        <dbReference type="ChEBI" id="CHEBI:30616"/>
    </ligand>
</feature>
<evidence type="ECO:0000256" key="1">
    <source>
        <dbReference type="ARBA" id="ARBA00022490"/>
    </source>
</evidence>
<evidence type="ECO:0000256" key="7">
    <source>
        <dbReference type="HAMAP-Rule" id="MF_00593"/>
    </source>
</evidence>
<dbReference type="Proteomes" id="UP000298347">
    <property type="component" value="Unassembled WGS sequence"/>
</dbReference>
<dbReference type="GO" id="GO:0070395">
    <property type="term" value="P:lipoteichoic acid biosynthetic process"/>
    <property type="evidence" value="ECO:0007669"/>
    <property type="project" value="UniProtKB-UniRule"/>
</dbReference>
<feature type="binding site" evidence="7">
    <location>
        <begin position="292"/>
        <end position="297"/>
    </location>
    <ligand>
        <name>ATP</name>
        <dbReference type="ChEBI" id="CHEBI:30616"/>
    </ligand>
</feature>
<dbReference type="GO" id="GO:0047473">
    <property type="term" value="F:D-alanine [D-alanyl carrier protein] ligase activity"/>
    <property type="evidence" value="ECO:0007669"/>
    <property type="project" value="UniProtKB-UniRule"/>
</dbReference>
<reference evidence="10 11" key="1">
    <citation type="journal article" date="2015" name="Int. J. Syst. Evol. Microbiol.">
        <title>Sporolactobacillus shoreae sp. nov. and Sporolactobacillus spathodeae sp. nov., two spore-forming lactic acid bacteria isolated from tree barks in Thailand.</title>
        <authorList>
            <person name="Thamacharoensuk T."/>
            <person name="Kitahara M."/>
            <person name="Ohkuma M."/>
            <person name="Thongchul N."/>
            <person name="Tanasupawat S."/>
        </authorList>
    </citation>
    <scope>NUCLEOTIDE SEQUENCE [LARGE SCALE GENOMIC DNA]</scope>
    <source>
        <strain evidence="10 11">BK92</strain>
    </source>
</reference>
<dbReference type="Pfam" id="PF00501">
    <property type="entry name" value="AMP-binding"/>
    <property type="match status" value="1"/>
</dbReference>
<dbReference type="AlphaFoldDB" id="A0A4Z0GRI0"/>
<dbReference type="CDD" id="cd05945">
    <property type="entry name" value="DltA"/>
    <property type="match status" value="1"/>
</dbReference>
<dbReference type="SUPFAM" id="SSF56801">
    <property type="entry name" value="Acetyl-CoA synthetase-like"/>
    <property type="match status" value="1"/>
</dbReference>
<keyword evidence="11" id="KW-1185">Reference proteome</keyword>
<keyword evidence="1 7" id="KW-0963">Cytoplasm</keyword>
<dbReference type="InterPro" id="IPR020459">
    <property type="entry name" value="AMP-binding"/>
</dbReference>
<protein>
    <recommendedName>
        <fullName evidence="7">D-alanine--D-alanyl carrier protein ligase</fullName>
        <shortName evidence="7">DCL</shortName>
        <ecNumber evidence="7">6.2.1.54</ecNumber>
    </recommendedName>
    <alternativeName>
        <fullName evidence="7">D-alanine--poly(phosphoribitol) ligase subunit 1</fullName>
    </alternativeName>
    <alternativeName>
        <fullName evidence="7">D-alanine-activating enzyme</fullName>
        <shortName evidence="7">DAE</shortName>
    </alternativeName>
</protein>
<dbReference type="InterPro" id="IPR020845">
    <property type="entry name" value="AMP-binding_CS"/>
</dbReference>